<dbReference type="Proteomes" id="UP001589700">
    <property type="component" value="Unassembled WGS sequence"/>
</dbReference>
<evidence type="ECO:0000313" key="1">
    <source>
        <dbReference type="EMBL" id="MFB9260317.1"/>
    </source>
</evidence>
<gene>
    <name evidence="1" type="ORF">ACFFVD_10945</name>
    <name evidence="2" type="ORF">ACFFVD_12665</name>
</gene>
<dbReference type="EMBL" id="JBHMDY010000007">
    <property type="protein sequence ID" value="MFB9260658.1"/>
    <property type="molecule type" value="Genomic_DNA"/>
</dbReference>
<keyword evidence="3" id="KW-1185">Reference proteome</keyword>
<accession>A0ABV5JUA9</accession>
<evidence type="ECO:0000313" key="3">
    <source>
        <dbReference type="Proteomes" id="UP001589700"/>
    </source>
</evidence>
<reference evidence="2 3" key="1">
    <citation type="submission" date="2024-09" db="EMBL/GenBank/DDBJ databases">
        <authorList>
            <person name="Sun Q."/>
            <person name="Mori K."/>
        </authorList>
    </citation>
    <scope>NUCLEOTIDE SEQUENCE [LARGE SCALE GENOMIC DNA]</scope>
    <source>
        <strain evidence="2 3">CCM 7659</strain>
    </source>
</reference>
<dbReference type="RefSeq" id="WP_182633267.1">
    <property type="nucleotide sequence ID" value="NZ_JAALDM010000257.1"/>
</dbReference>
<proteinExistence type="predicted"/>
<organism evidence="2 3">
    <name type="scientific">Dietzia aerolata</name>
    <dbReference type="NCBI Taxonomy" id="595984"/>
    <lineage>
        <taxon>Bacteria</taxon>
        <taxon>Bacillati</taxon>
        <taxon>Actinomycetota</taxon>
        <taxon>Actinomycetes</taxon>
        <taxon>Mycobacteriales</taxon>
        <taxon>Dietziaceae</taxon>
        <taxon>Dietzia</taxon>
    </lineage>
</organism>
<comment type="caution">
    <text evidence="2">The sequence shown here is derived from an EMBL/GenBank/DDBJ whole genome shotgun (WGS) entry which is preliminary data.</text>
</comment>
<protein>
    <submittedName>
        <fullName evidence="2">Uncharacterized protein</fullName>
    </submittedName>
</protein>
<name>A0ABV5JUA9_9ACTN</name>
<dbReference type="EMBL" id="JBHMDY010000006">
    <property type="protein sequence ID" value="MFB9260317.1"/>
    <property type="molecule type" value="Genomic_DNA"/>
</dbReference>
<sequence length="46" mass="4861">MFSDILNQLGWGSVMFNTGSGILDVSTGFLGNILWVLGGNLANWGS</sequence>
<evidence type="ECO:0000313" key="2">
    <source>
        <dbReference type="EMBL" id="MFB9260658.1"/>
    </source>
</evidence>